<protein>
    <recommendedName>
        <fullName evidence="2">peptidoglycan lytic exotransglycosylase</fullName>
        <ecNumber evidence="2">4.2.2.n1</ecNumber>
    </recommendedName>
    <alternativeName>
        <fullName evidence="5">Murein hydrolase A</fullName>
    </alternativeName>
</protein>
<dbReference type="CDD" id="cd14485">
    <property type="entry name" value="mltA_like_LT_A"/>
    <property type="match status" value="1"/>
</dbReference>
<dbReference type="PIRSF" id="PIRSF019422">
    <property type="entry name" value="MltA"/>
    <property type="match status" value="1"/>
</dbReference>
<dbReference type="EC" id="4.2.2.n1" evidence="2"/>
<dbReference type="Gene3D" id="2.40.240.50">
    <property type="entry name" value="Barwin-like endoglucanases"/>
    <property type="match status" value="1"/>
</dbReference>
<dbReference type="Proteomes" id="UP000256900">
    <property type="component" value="Unassembled WGS sequence"/>
</dbReference>
<evidence type="ECO:0000313" key="8">
    <source>
        <dbReference type="Proteomes" id="UP000256900"/>
    </source>
</evidence>
<dbReference type="CDD" id="cd14668">
    <property type="entry name" value="mlta_B"/>
    <property type="match status" value="1"/>
</dbReference>
<keyword evidence="8" id="KW-1185">Reference proteome</keyword>
<dbReference type="InterPro" id="IPR005300">
    <property type="entry name" value="MltA_B"/>
</dbReference>
<evidence type="ECO:0000256" key="3">
    <source>
        <dbReference type="ARBA" id="ARBA00023239"/>
    </source>
</evidence>
<organism evidence="7 8">
    <name type="scientific">Methylovirgula ligni</name>
    <dbReference type="NCBI Taxonomy" id="569860"/>
    <lineage>
        <taxon>Bacteria</taxon>
        <taxon>Pseudomonadati</taxon>
        <taxon>Pseudomonadota</taxon>
        <taxon>Alphaproteobacteria</taxon>
        <taxon>Hyphomicrobiales</taxon>
        <taxon>Beijerinckiaceae</taxon>
        <taxon>Methylovirgula</taxon>
    </lineage>
</organism>
<dbReference type="GO" id="GO:0009253">
    <property type="term" value="P:peptidoglycan catabolic process"/>
    <property type="evidence" value="ECO:0007669"/>
    <property type="project" value="TreeGrafter"/>
</dbReference>
<dbReference type="GO" id="GO:0071555">
    <property type="term" value="P:cell wall organization"/>
    <property type="evidence" value="ECO:0007669"/>
    <property type="project" value="UniProtKB-KW"/>
</dbReference>
<evidence type="ECO:0000259" key="6">
    <source>
        <dbReference type="SMART" id="SM00925"/>
    </source>
</evidence>
<dbReference type="PANTHER" id="PTHR30124:SF0">
    <property type="entry name" value="MEMBRANE-BOUND LYTIC MUREIN TRANSGLYCOSYLASE A"/>
    <property type="match status" value="1"/>
</dbReference>
<dbReference type="PANTHER" id="PTHR30124">
    <property type="entry name" value="MEMBRANE-BOUND LYTIC MUREIN TRANSGLYCOSYLASE A"/>
    <property type="match status" value="1"/>
</dbReference>
<dbReference type="GO" id="GO:0008933">
    <property type="term" value="F:peptidoglycan lytic transglycosylase activity"/>
    <property type="evidence" value="ECO:0007669"/>
    <property type="project" value="TreeGrafter"/>
</dbReference>
<dbReference type="Gene3D" id="2.40.40.10">
    <property type="entry name" value="RlpA-like domain"/>
    <property type="match status" value="2"/>
</dbReference>
<dbReference type="SUPFAM" id="SSF50685">
    <property type="entry name" value="Barwin-like endoglucanases"/>
    <property type="match status" value="1"/>
</dbReference>
<evidence type="ECO:0000256" key="4">
    <source>
        <dbReference type="ARBA" id="ARBA00023316"/>
    </source>
</evidence>
<comment type="caution">
    <text evidence="7">The sequence shown here is derived from an EMBL/GenBank/DDBJ whole genome shotgun (WGS) entry which is preliminary data.</text>
</comment>
<dbReference type="AlphaFoldDB" id="A0A3D9Z5H3"/>
<dbReference type="Pfam" id="PF06725">
    <property type="entry name" value="3D"/>
    <property type="match status" value="1"/>
</dbReference>
<evidence type="ECO:0000256" key="5">
    <source>
        <dbReference type="ARBA" id="ARBA00030918"/>
    </source>
</evidence>
<dbReference type="InterPro" id="IPR026044">
    <property type="entry name" value="MltA"/>
</dbReference>
<dbReference type="InterPro" id="IPR010611">
    <property type="entry name" value="3D_dom"/>
</dbReference>
<keyword evidence="3" id="KW-0456">Lyase</keyword>
<dbReference type="GO" id="GO:0009254">
    <property type="term" value="P:peptidoglycan turnover"/>
    <property type="evidence" value="ECO:0007669"/>
    <property type="project" value="InterPro"/>
</dbReference>
<reference evidence="7 8" key="1">
    <citation type="submission" date="2018-08" db="EMBL/GenBank/DDBJ databases">
        <title>Genomic Encyclopedia of Type Strains, Phase IV (KMG-IV): sequencing the most valuable type-strain genomes for metagenomic binning, comparative biology and taxonomic classification.</title>
        <authorList>
            <person name="Goeker M."/>
        </authorList>
    </citation>
    <scope>NUCLEOTIDE SEQUENCE [LARGE SCALE GENOMIC DNA]</scope>
    <source>
        <strain evidence="7 8">BW863</strain>
    </source>
</reference>
<comment type="catalytic activity">
    <reaction evidence="1">
        <text>Exolytic cleavage of the (1-&gt;4)-beta-glycosidic linkage between N-acetylmuramic acid (MurNAc) and N-acetylglucosamine (GlcNAc) residues in peptidoglycan, from either the reducing or the non-reducing ends of the peptidoglycan chains, with concomitant formation of a 1,6-anhydrobond in the MurNAc residue.</text>
        <dbReference type="EC" id="4.2.2.n1"/>
    </reaction>
</comment>
<dbReference type="GO" id="GO:0004553">
    <property type="term" value="F:hydrolase activity, hydrolyzing O-glycosyl compounds"/>
    <property type="evidence" value="ECO:0007669"/>
    <property type="project" value="InterPro"/>
</dbReference>
<dbReference type="SMART" id="SM00925">
    <property type="entry name" value="MltA"/>
    <property type="match status" value="1"/>
</dbReference>
<evidence type="ECO:0000313" key="7">
    <source>
        <dbReference type="EMBL" id="REF89518.1"/>
    </source>
</evidence>
<dbReference type="Pfam" id="PF03562">
    <property type="entry name" value="MltA"/>
    <property type="match status" value="1"/>
</dbReference>
<feature type="domain" description="Lytic transglycosylase MltA" evidence="6">
    <location>
        <begin position="108"/>
        <end position="246"/>
    </location>
</feature>
<dbReference type="InterPro" id="IPR036908">
    <property type="entry name" value="RlpA-like_sf"/>
</dbReference>
<dbReference type="GO" id="GO:0019867">
    <property type="term" value="C:outer membrane"/>
    <property type="evidence" value="ECO:0007669"/>
    <property type="project" value="InterPro"/>
</dbReference>
<evidence type="ECO:0000256" key="1">
    <source>
        <dbReference type="ARBA" id="ARBA00001420"/>
    </source>
</evidence>
<dbReference type="OrthoDB" id="9783686at2"/>
<evidence type="ECO:0000256" key="2">
    <source>
        <dbReference type="ARBA" id="ARBA00012587"/>
    </source>
</evidence>
<dbReference type="EMBL" id="QUMO01000001">
    <property type="protein sequence ID" value="REF89518.1"/>
    <property type="molecule type" value="Genomic_DNA"/>
</dbReference>
<gene>
    <name evidence="7" type="ORF">DES32_0740</name>
</gene>
<proteinExistence type="predicted"/>
<accession>A0A3D9Z5H3</accession>
<keyword evidence="4" id="KW-0961">Cell wall biogenesis/degradation</keyword>
<name>A0A3D9Z5H3_9HYPH</name>
<sequence>MSPASAAVPGADLAPVSFADLAGFDTDDHLAAFRIFAAQAAASLNGQKPLRTAKPTDAALAAVFRAAVAAEVLDGATARDFFLAHFAPYRVQPSGGGRGFVTGYYEPVVAGSLVEAKQFTAPILARPDDLDRRHPYPDRAAIEAGAIADNTRPLVWVEDPIEAFLIHVQGSARVILPDSTEVRLIYAGRNGLPYTSIGRLLIESGAIAPEAMSLAALKTWVRAQGQKPGEPGRALLQQNKSYIFFDLAHDLPPESGPIGGAGLPLAALRAIAVDRTLWSYGLPFWLSGDLPWQSDEASPFRRLSIAQDTGSAIIGAARADIFFGSGPAAGTRAGAIRRPCDFFVLLPRSRHEHT</sequence>
<dbReference type="RefSeq" id="WP_115835274.1">
    <property type="nucleotide sequence ID" value="NZ_CP025086.1"/>
</dbReference>